<evidence type="ECO:0000313" key="2">
    <source>
        <dbReference type="EMBL" id="PON29809.1"/>
    </source>
</evidence>
<feature type="compositionally biased region" description="Low complexity" evidence="1">
    <location>
        <begin position="1"/>
        <end position="11"/>
    </location>
</feature>
<feature type="region of interest" description="Disordered" evidence="1">
    <location>
        <begin position="1"/>
        <end position="28"/>
    </location>
</feature>
<protein>
    <submittedName>
        <fullName evidence="2">Uncharacterized protein</fullName>
    </submittedName>
</protein>
<dbReference type="EMBL" id="JPDN02000003">
    <property type="protein sequence ID" value="PON29809.1"/>
    <property type="molecule type" value="Genomic_DNA"/>
</dbReference>
<reference evidence="2 3" key="1">
    <citation type="journal article" date="2016" name="Genome Announc.">
        <title>Draft Whole-Genome Sequence of Trichoderma gamsii T6085, a Promising Biocontrol Agent of Fusarium Head Blight on Wheat.</title>
        <authorList>
            <person name="Baroncelli R."/>
            <person name="Zapparata A."/>
            <person name="Piaggeschi G."/>
            <person name="Sarrocco S."/>
            <person name="Vannacci G."/>
        </authorList>
    </citation>
    <scope>NUCLEOTIDE SEQUENCE [LARGE SCALE GENOMIC DNA]</scope>
    <source>
        <strain evidence="2 3">T6085</strain>
    </source>
</reference>
<feature type="region of interest" description="Disordered" evidence="1">
    <location>
        <begin position="128"/>
        <end position="152"/>
    </location>
</feature>
<feature type="region of interest" description="Disordered" evidence="1">
    <location>
        <begin position="44"/>
        <end position="78"/>
    </location>
</feature>
<name>A0A2P4ZZT0_9HYPO</name>
<evidence type="ECO:0000256" key="1">
    <source>
        <dbReference type="SAM" id="MobiDB-lite"/>
    </source>
</evidence>
<sequence length="152" mass="16626">MANNRASSSNAPADNTGSNSYNESTSESHAANIIEATVGIGFWNQQEELPREQSLDDDFPTPGTNLSKCSDCDHERRPGGRQHYSYCLLLFVCPGNETSSSDNRPESPELEEKRLYTQTILPDAMVDRYPSTAGIDPSVLTISTATPEPRSV</sequence>
<evidence type="ECO:0000313" key="3">
    <source>
        <dbReference type="Proteomes" id="UP000054821"/>
    </source>
</evidence>
<feature type="compositionally biased region" description="Polar residues" evidence="1">
    <location>
        <begin position="12"/>
        <end position="28"/>
    </location>
</feature>
<gene>
    <name evidence="2" type="ORF">TGAM01_v201175</name>
</gene>
<keyword evidence="3" id="KW-1185">Reference proteome</keyword>
<proteinExistence type="predicted"/>
<dbReference type="AlphaFoldDB" id="A0A2P4ZZT0"/>
<accession>A0A2P4ZZT0</accession>
<dbReference type="RefSeq" id="XP_024406522.1">
    <property type="nucleotide sequence ID" value="XM_024548706.1"/>
</dbReference>
<comment type="caution">
    <text evidence="2">The sequence shown here is derived from an EMBL/GenBank/DDBJ whole genome shotgun (WGS) entry which is preliminary data.</text>
</comment>
<organism evidence="2 3">
    <name type="scientific">Trichoderma gamsii</name>
    <dbReference type="NCBI Taxonomy" id="398673"/>
    <lineage>
        <taxon>Eukaryota</taxon>
        <taxon>Fungi</taxon>
        <taxon>Dikarya</taxon>
        <taxon>Ascomycota</taxon>
        <taxon>Pezizomycotina</taxon>
        <taxon>Sordariomycetes</taxon>
        <taxon>Hypocreomycetidae</taxon>
        <taxon>Hypocreales</taxon>
        <taxon>Hypocreaceae</taxon>
        <taxon>Trichoderma</taxon>
    </lineage>
</organism>
<dbReference type="Proteomes" id="UP000054821">
    <property type="component" value="Unassembled WGS sequence"/>
</dbReference>
<dbReference type="GeneID" id="36347310"/>